<dbReference type="SUPFAM" id="SSF55961">
    <property type="entry name" value="Bet v1-like"/>
    <property type="match status" value="1"/>
</dbReference>
<dbReference type="Gene3D" id="3.30.530.20">
    <property type="match status" value="1"/>
</dbReference>
<comment type="caution">
    <text evidence="1">The sequence shown here is derived from an EMBL/GenBank/DDBJ whole genome shotgun (WGS) entry which is preliminary data.</text>
</comment>
<name>A0A918KN10_9PROT</name>
<evidence type="ECO:0000313" key="1">
    <source>
        <dbReference type="EMBL" id="GGX69357.1"/>
    </source>
</evidence>
<sequence length="173" mass="18650">MKWLFHIIGLILLLFVALCVAGYFIPARQVVDANVQLDADPYTVFEVVSDLKSYPEWSGIGGPESEWVFGGAADGTGQTAAWQSGARFGSLEILQSTPGEFVLVRTIGPLGEQKVTLAIQESGAMTNFLIEAQRDLGGFPYIGRVAALRQNVATQEAMDRAAIGLEQMTVAQN</sequence>
<evidence type="ECO:0000313" key="2">
    <source>
        <dbReference type="Proteomes" id="UP000600865"/>
    </source>
</evidence>
<proteinExistence type="predicted"/>
<dbReference type="Proteomes" id="UP000600865">
    <property type="component" value="Unassembled WGS sequence"/>
</dbReference>
<evidence type="ECO:0008006" key="3">
    <source>
        <dbReference type="Google" id="ProtNLM"/>
    </source>
</evidence>
<accession>A0A918KN10</accession>
<reference evidence="1 2" key="1">
    <citation type="journal article" date="2014" name="Int. J. Syst. Evol. Microbiol.">
        <title>Complete genome sequence of Corynebacterium casei LMG S-19264T (=DSM 44701T), isolated from a smear-ripened cheese.</title>
        <authorList>
            <consortium name="US DOE Joint Genome Institute (JGI-PGF)"/>
            <person name="Walter F."/>
            <person name="Albersmeier A."/>
            <person name="Kalinowski J."/>
            <person name="Ruckert C."/>
        </authorList>
    </citation>
    <scope>NUCLEOTIDE SEQUENCE [LARGE SCALE GENOMIC DNA]</scope>
    <source>
        <strain evidence="1 2">KCTC 23968</strain>
    </source>
</reference>
<gene>
    <name evidence="1" type="ORF">GCM10011309_19180</name>
</gene>
<dbReference type="RefSeq" id="WP_189584907.1">
    <property type="nucleotide sequence ID" value="NZ_BMYV01000002.1"/>
</dbReference>
<protein>
    <recommendedName>
        <fullName evidence="3">Polyketide cyclase / dehydrase and lipid transport</fullName>
    </recommendedName>
</protein>
<dbReference type="AlphaFoldDB" id="A0A918KN10"/>
<keyword evidence="2" id="KW-1185">Reference proteome</keyword>
<organism evidence="1 2">
    <name type="scientific">Litorimonas cladophorae</name>
    <dbReference type="NCBI Taxonomy" id="1220491"/>
    <lineage>
        <taxon>Bacteria</taxon>
        <taxon>Pseudomonadati</taxon>
        <taxon>Pseudomonadota</taxon>
        <taxon>Alphaproteobacteria</taxon>
        <taxon>Maricaulales</taxon>
        <taxon>Robiginitomaculaceae</taxon>
    </lineage>
</organism>
<dbReference type="EMBL" id="BMYV01000002">
    <property type="protein sequence ID" value="GGX69357.1"/>
    <property type="molecule type" value="Genomic_DNA"/>
</dbReference>
<dbReference type="InterPro" id="IPR023393">
    <property type="entry name" value="START-like_dom_sf"/>
</dbReference>